<evidence type="ECO:0000313" key="11">
    <source>
        <dbReference type="EMBL" id="MBO0904146.1"/>
    </source>
</evidence>
<dbReference type="InterPro" id="IPR023299">
    <property type="entry name" value="ATPase_P-typ_cyto_dom_N"/>
</dbReference>
<dbReference type="InterPro" id="IPR001757">
    <property type="entry name" value="P_typ_ATPase"/>
</dbReference>
<feature type="transmembrane region" description="Helical" evidence="9">
    <location>
        <begin position="724"/>
        <end position="747"/>
    </location>
</feature>
<gene>
    <name evidence="11" type="ORF">J1C47_10865</name>
</gene>
<dbReference type="Gene3D" id="1.20.1110.10">
    <property type="entry name" value="Calcium-transporting ATPase, transmembrane domain"/>
    <property type="match status" value="1"/>
</dbReference>
<dbReference type="InterPro" id="IPR004014">
    <property type="entry name" value="ATPase_P-typ_cation-transptr_N"/>
</dbReference>
<feature type="compositionally biased region" description="Low complexity" evidence="8">
    <location>
        <begin position="928"/>
        <end position="945"/>
    </location>
</feature>
<dbReference type="InterPro" id="IPR023214">
    <property type="entry name" value="HAD_sf"/>
</dbReference>
<dbReference type="InterPro" id="IPR008250">
    <property type="entry name" value="ATPase_P-typ_transduc_dom_A_sf"/>
</dbReference>
<feature type="transmembrane region" description="Helical" evidence="9">
    <location>
        <begin position="862"/>
        <end position="883"/>
    </location>
</feature>
<comment type="caution">
    <text evidence="11">The sequence shown here is derived from an EMBL/GenBank/DDBJ whole genome shotgun (WGS) entry which is preliminary data.</text>
</comment>
<dbReference type="Proteomes" id="UP000664288">
    <property type="component" value="Unassembled WGS sequence"/>
</dbReference>
<proteinExistence type="predicted"/>
<keyword evidence="5" id="KW-1278">Translocase</keyword>
<keyword evidence="7 9" id="KW-0472">Membrane</keyword>
<dbReference type="SMART" id="SM00831">
    <property type="entry name" value="Cation_ATPase_N"/>
    <property type="match status" value="1"/>
</dbReference>
<dbReference type="SUPFAM" id="SSF81665">
    <property type="entry name" value="Calcium ATPase, transmembrane domain M"/>
    <property type="match status" value="1"/>
</dbReference>
<dbReference type="EMBL" id="JAFMPY010000009">
    <property type="protein sequence ID" value="MBO0904146.1"/>
    <property type="molecule type" value="Genomic_DNA"/>
</dbReference>
<organism evidence="11 12">
    <name type="scientific">Jiella sonneratiae</name>
    <dbReference type="NCBI Taxonomy" id="2816856"/>
    <lineage>
        <taxon>Bacteria</taxon>
        <taxon>Pseudomonadati</taxon>
        <taxon>Pseudomonadota</taxon>
        <taxon>Alphaproteobacteria</taxon>
        <taxon>Hyphomicrobiales</taxon>
        <taxon>Aurantimonadaceae</taxon>
        <taxon>Jiella</taxon>
    </lineage>
</organism>
<feature type="compositionally biased region" description="Low complexity" evidence="8">
    <location>
        <begin position="1"/>
        <end position="40"/>
    </location>
</feature>
<reference evidence="11 12" key="1">
    <citation type="submission" date="2021-03" db="EMBL/GenBank/DDBJ databases">
        <title>Whole genome sequence of Jiella sp. MQZ13P-4.</title>
        <authorList>
            <person name="Tuo L."/>
        </authorList>
    </citation>
    <scope>NUCLEOTIDE SEQUENCE [LARGE SCALE GENOMIC DNA]</scope>
    <source>
        <strain evidence="11 12">MQZ13P-4</strain>
    </source>
</reference>
<dbReference type="InterPro" id="IPR036412">
    <property type="entry name" value="HAD-like_sf"/>
</dbReference>
<evidence type="ECO:0000256" key="4">
    <source>
        <dbReference type="ARBA" id="ARBA00022840"/>
    </source>
</evidence>
<dbReference type="SUPFAM" id="SSF56784">
    <property type="entry name" value="HAD-like"/>
    <property type="match status" value="1"/>
</dbReference>
<feature type="region of interest" description="Disordered" evidence="8">
    <location>
        <begin position="1"/>
        <end position="42"/>
    </location>
</feature>
<evidence type="ECO:0000256" key="2">
    <source>
        <dbReference type="ARBA" id="ARBA00022692"/>
    </source>
</evidence>
<keyword evidence="12" id="KW-1185">Reference proteome</keyword>
<dbReference type="Pfam" id="PF00690">
    <property type="entry name" value="Cation_ATPase_N"/>
    <property type="match status" value="1"/>
</dbReference>
<dbReference type="PROSITE" id="PS00154">
    <property type="entry name" value="ATPASE_E1_E2"/>
    <property type="match status" value="1"/>
</dbReference>
<dbReference type="NCBIfam" id="TIGR01494">
    <property type="entry name" value="ATPase_P-type"/>
    <property type="match status" value="2"/>
</dbReference>
<keyword evidence="6 9" id="KW-1133">Transmembrane helix</keyword>
<dbReference type="SFLD" id="SFLDG00002">
    <property type="entry name" value="C1.7:_P-type_atpase_like"/>
    <property type="match status" value="1"/>
</dbReference>
<dbReference type="Gene3D" id="3.40.1110.10">
    <property type="entry name" value="Calcium-transporting ATPase, cytoplasmic domain N"/>
    <property type="match status" value="1"/>
</dbReference>
<evidence type="ECO:0000313" key="12">
    <source>
        <dbReference type="Proteomes" id="UP000664288"/>
    </source>
</evidence>
<keyword evidence="2 9" id="KW-0812">Transmembrane</keyword>
<dbReference type="SFLD" id="SFLDS00003">
    <property type="entry name" value="Haloacid_Dehalogenase"/>
    <property type="match status" value="1"/>
</dbReference>
<dbReference type="RefSeq" id="WP_207350786.1">
    <property type="nucleotide sequence ID" value="NZ_JAFMPY010000009.1"/>
</dbReference>
<protein>
    <submittedName>
        <fullName evidence="11">HAD-IC family P-type ATPase</fullName>
    </submittedName>
</protein>
<dbReference type="SFLD" id="SFLDF00027">
    <property type="entry name" value="p-type_atpase"/>
    <property type="match status" value="1"/>
</dbReference>
<evidence type="ECO:0000256" key="5">
    <source>
        <dbReference type="ARBA" id="ARBA00022967"/>
    </source>
</evidence>
<feature type="transmembrane region" description="Helical" evidence="9">
    <location>
        <begin position="284"/>
        <end position="305"/>
    </location>
</feature>
<feature type="transmembrane region" description="Helical" evidence="9">
    <location>
        <begin position="801"/>
        <end position="820"/>
    </location>
</feature>
<comment type="subcellular location">
    <subcellularLocation>
        <location evidence="1">Membrane</location>
        <topology evidence="1">Multi-pass membrane protein</topology>
    </subcellularLocation>
</comment>
<evidence type="ECO:0000256" key="1">
    <source>
        <dbReference type="ARBA" id="ARBA00004141"/>
    </source>
</evidence>
<feature type="transmembrane region" description="Helical" evidence="9">
    <location>
        <begin position="121"/>
        <end position="140"/>
    </location>
</feature>
<evidence type="ECO:0000256" key="3">
    <source>
        <dbReference type="ARBA" id="ARBA00022741"/>
    </source>
</evidence>
<dbReference type="Pfam" id="PF00122">
    <property type="entry name" value="E1-E2_ATPase"/>
    <property type="match status" value="1"/>
</dbReference>
<dbReference type="PRINTS" id="PR00120">
    <property type="entry name" value="HATPASE"/>
</dbReference>
<sequence length="954" mass="99179">MAPGTTRPSDAAPARPAAAEKTAATKQQPAGGDAAAPGPSAEDRWHALARDAVLARLRASSSGLTDAEAERRLAIHGPNALPQPKSRSLLSIVLGQLTSPLIYLLLAAAVVSLVLAEYDDAGFIFLVLTINTAVGAAQEWRAEANTAALRSAITTVVRVMRNGAVRRLDSRRLVPGDVVVLEGGDRVPADLRILEAAETQADESSLTGESLPVDKVAGDALPPDTPLAERLTMLFAGSTLQRGRARAVVLSTGSRTELGVIAGALGSPAAEPPLTRRLDRFSRLLGLLSLCLVGAVVALQLGVGASLRETFFVAIALAVSVIPEGLPVAVTIALSIATRRMARRNVIVRHLPAVEGLGACTVVATDKTGTLTMNQLTARRIWLPRHGFVEVDGAGFELEGRLSQGGEALSDEAHGAARSLARSAALCNDADLDPTAGAEGRSGDTVDIAFLVLAIKTGLDTGALRKAARRIADRPFSAERKYAASLHDHGDGHLVHVKGAAEVLVPLSDAEDPDAVLGLAEDMAGRGYRVLAVATKPIGDAAGPAGPSGEACLGELRGLTLLGLVGFIDPLRPEARQAVRDCHRAGVAVKMITGDHAATALAIARELGIADRPEEVVTGREIAAAAAGLDRRIAAASVFARVEPAHKVRIVEALQQAGHLVAMTGDGVNDAPALHRADLGVAMGRDGTDAARDAADLVLADDNFASVVAGIDEGRAAYANIRKVIYLSISTGAAEAVMFVLALAFGLPLPLTAVQLLWLNLVTNGGQDVALAAEASEPGLLDRPPRSPREPLIDALLVRETLLSGAVIGLVSTAAFAWMIDRGWSTFDARNTLLFLMVAFENVHVFNCRSETRSAFRIPLSANWALVAAVVGAQAVHVGAAFTPGLCDLLGLSPLPLSEWLLLVPLALSVLIVMETDKLLRQRRAKRSAVPSPAEPGPGAATAARRSAKPGEAG</sequence>
<feature type="transmembrane region" description="Helical" evidence="9">
    <location>
        <begin position="895"/>
        <end position="914"/>
    </location>
</feature>
<feature type="transmembrane region" description="Helical" evidence="9">
    <location>
        <begin position="89"/>
        <end position="115"/>
    </location>
</feature>
<feature type="region of interest" description="Disordered" evidence="8">
    <location>
        <begin position="924"/>
        <end position="954"/>
    </location>
</feature>
<dbReference type="SUPFAM" id="SSF81660">
    <property type="entry name" value="Metal cation-transporting ATPase, ATP-binding domain N"/>
    <property type="match status" value="1"/>
</dbReference>
<keyword evidence="3" id="KW-0547">Nucleotide-binding</keyword>
<dbReference type="Gene3D" id="3.40.50.1000">
    <property type="entry name" value="HAD superfamily/HAD-like"/>
    <property type="match status" value="1"/>
</dbReference>
<evidence type="ECO:0000256" key="9">
    <source>
        <dbReference type="SAM" id="Phobius"/>
    </source>
</evidence>
<feature type="domain" description="Cation-transporting P-type ATPase N-terminal" evidence="10">
    <location>
        <begin position="44"/>
        <end position="117"/>
    </location>
</feature>
<dbReference type="PANTHER" id="PTHR42861">
    <property type="entry name" value="CALCIUM-TRANSPORTING ATPASE"/>
    <property type="match status" value="1"/>
</dbReference>
<evidence type="ECO:0000256" key="8">
    <source>
        <dbReference type="SAM" id="MobiDB-lite"/>
    </source>
</evidence>
<dbReference type="InterPro" id="IPR059000">
    <property type="entry name" value="ATPase_P-type_domA"/>
</dbReference>
<name>A0ABS3J393_9HYPH</name>
<dbReference type="PRINTS" id="PR00119">
    <property type="entry name" value="CATATPASE"/>
</dbReference>
<dbReference type="InterPro" id="IPR018303">
    <property type="entry name" value="ATPase_P-typ_P_site"/>
</dbReference>
<dbReference type="Gene3D" id="2.70.150.10">
    <property type="entry name" value="Calcium-transporting ATPase, cytoplasmic transduction domain A"/>
    <property type="match status" value="1"/>
</dbReference>
<dbReference type="InterPro" id="IPR023298">
    <property type="entry name" value="ATPase_P-typ_TM_dom_sf"/>
</dbReference>
<evidence type="ECO:0000256" key="7">
    <source>
        <dbReference type="ARBA" id="ARBA00023136"/>
    </source>
</evidence>
<evidence type="ECO:0000256" key="6">
    <source>
        <dbReference type="ARBA" id="ARBA00022989"/>
    </source>
</evidence>
<evidence type="ECO:0000259" key="10">
    <source>
        <dbReference type="SMART" id="SM00831"/>
    </source>
</evidence>
<keyword evidence="4" id="KW-0067">ATP-binding</keyword>
<dbReference type="Pfam" id="PF00689">
    <property type="entry name" value="Cation_ATPase_C"/>
    <property type="match status" value="1"/>
</dbReference>
<dbReference type="Pfam" id="PF13246">
    <property type="entry name" value="Cation_ATPase"/>
    <property type="match status" value="1"/>
</dbReference>
<dbReference type="InterPro" id="IPR044492">
    <property type="entry name" value="P_typ_ATPase_HD_dom"/>
</dbReference>
<dbReference type="SUPFAM" id="SSF81653">
    <property type="entry name" value="Calcium ATPase, transduction domain A"/>
    <property type="match status" value="1"/>
</dbReference>
<feature type="transmembrane region" description="Helical" evidence="9">
    <location>
        <begin position="311"/>
        <end position="334"/>
    </location>
</feature>
<accession>A0ABS3J393</accession>
<dbReference type="InterPro" id="IPR006068">
    <property type="entry name" value="ATPase_P-typ_cation-transptr_C"/>
</dbReference>